<organism evidence="1 2">
    <name type="scientific">Fimbriimonas ginsengisoli Gsoil 348</name>
    <dbReference type="NCBI Taxonomy" id="661478"/>
    <lineage>
        <taxon>Bacteria</taxon>
        <taxon>Bacillati</taxon>
        <taxon>Armatimonadota</taxon>
        <taxon>Fimbriimonadia</taxon>
        <taxon>Fimbriimonadales</taxon>
        <taxon>Fimbriimonadaceae</taxon>
        <taxon>Fimbriimonas</taxon>
    </lineage>
</organism>
<dbReference type="HOGENOM" id="CLU_1110136_0_0_0"/>
<keyword evidence="2" id="KW-1185">Reference proteome</keyword>
<reference evidence="1 2" key="1">
    <citation type="journal article" date="2014" name="PLoS ONE">
        <title>The first complete genome sequence of the class fimbriimonadia in the phylum armatimonadetes.</title>
        <authorList>
            <person name="Hu Z.Y."/>
            <person name="Wang Y.Z."/>
            <person name="Im W.T."/>
            <person name="Wang S.Y."/>
            <person name="Zhao G.P."/>
            <person name="Zheng H.J."/>
            <person name="Quan Z.X."/>
        </authorList>
    </citation>
    <scope>NUCLEOTIDE SEQUENCE [LARGE SCALE GENOMIC DNA]</scope>
    <source>
        <strain evidence="1">Gsoil 348</strain>
    </source>
</reference>
<dbReference type="SUPFAM" id="SSF101898">
    <property type="entry name" value="NHL repeat"/>
    <property type="match status" value="1"/>
</dbReference>
<dbReference type="AlphaFoldDB" id="A0A068NUA8"/>
<protein>
    <submittedName>
        <fullName evidence="1">Putative lipoprotein</fullName>
    </submittedName>
</protein>
<dbReference type="PANTHER" id="PTHR40274:SF3">
    <property type="entry name" value="VIRGINIAMYCIN B LYASE"/>
    <property type="match status" value="1"/>
</dbReference>
<dbReference type="STRING" id="661478.OP10G_1826"/>
<dbReference type="PANTHER" id="PTHR40274">
    <property type="entry name" value="VIRGINIAMYCIN B LYASE"/>
    <property type="match status" value="1"/>
</dbReference>
<proteinExistence type="predicted"/>
<sequence>MGRYSLPAGAFLGNLNGGILDGTLASRVGPDGKLYVASELTNGILRYDARTGRYLDTFASGIGFSHPTGIAFAKGAVLVGNFEKSTVSKFDSKGRFLGPLVGSQEYALDGPDVGMVVGPDGVLYVPSFNNGAVLKFDPGSGRFLGYFLSPGGIAQPRTILFRKKLVWISSDSGNQVLRYKMNGSFVDTFIQPGSNGLKGASGMAFGGDGFLYVSSWHNNKVLRYKESDGSPAGALIETGLSGPTFLTVVR</sequence>
<dbReference type="InterPro" id="IPR011042">
    <property type="entry name" value="6-blade_b-propeller_TolB-like"/>
</dbReference>
<gene>
    <name evidence="1" type="ORF">OP10G_1826</name>
</gene>
<evidence type="ECO:0000313" key="1">
    <source>
        <dbReference type="EMBL" id="AIE85194.1"/>
    </source>
</evidence>
<accession>A0A068NUA8</accession>
<dbReference type="EMBL" id="CP007139">
    <property type="protein sequence ID" value="AIE85194.1"/>
    <property type="molecule type" value="Genomic_DNA"/>
</dbReference>
<evidence type="ECO:0000313" key="2">
    <source>
        <dbReference type="Proteomes" id="UP000027982"/>
    </source>
</evidence>
<dbReference type="eggNOG" id="COG4257">
    <property type="taxonomic scope" value="Bacteria"/>
</dbReference>
<name>A0A068NUA8_FIMGI</name>
<dbReference type="KEGG" id="fgi:OP10G_1826"/>
<keyword evidence="1" id="KW-0449">Lipoprotein</keyword>
<dbReference type="Proteomes" id="UP000027982">
    <property type="component" value="Chromosome"/>
</dbReference>
<dbReference type="CDD" id="cd05819">
    <property type="entry name" value="NHL"/>
    <property type="match status" value="1"/>
</dbReference>
<dbReference type="InterPro" id="IPR051344">
    <property type="entry name" value="Vgb"/>
</dbReference>
<dbReference type="Gene3D" id="2.120.10.30">
    <property type="entry name" value="TolB, C-terminal domain"/>
    <property type="match status" value="1"/>
</dbReference>